<protein>
    <submittedName>
        <fullName evidence="2">DZF domain-containing protein</fullName>
    </submittedName>
</protein>
<reference evidence="2" key="1">
    <citation type="submission" date="2022-11" db="UniProtKB">
        <authorList>
            <consortium name="WormBaseParasite"/>
        </authorList>
    </citation>
    <scope>IDENTIFICATION</scope>
</reference>
<sequence>MFGYGTNSNYGYGYPSVTNSSTLAAQANLASVYGSYANAYAANGYSQAINPAYGYGTTPYATTKPQSADNPYGYGNIRIPNNVPVGFTSAGTLSSTQAALGSLYPSHSAAMTGSVASGTHFEPYDAALLAVTSDYLKSHGNLNWVPEPPKNPASTFPTRKKTGVGYRAPPKDPKAYFCETCKISCAGPQAFKEHIAGKNHKKREAIETGKNQISLPKNKITFRCDICELTCTGKDTYDAHVKGSRHAKTMNLFKKMGKPIPTGEPTIIAPVAQKLSDANSVPVGGIGPSEIPKPTKIVGVTGTKFVGGQTLQSTTMNLEKDVIEAALEAESQIKPIGEEYVDSKYDASGKLIEYHCRLCECSFSDPNAKAVHTKGRRHRLAYKNKVDPRIKVELKNSVLVSRMKKDRKHGMSVDKPQNLFNDQQSTTLPHTWFDANNAMLGGNPESDDDRHVLAKYEELKLDAVLLEKITALYELAEKALKTTSDILKDADCNGVIPLEVPAEVEVENKKPEAEQKEQEQPERLLKGLMKVGLFANGLLLKDDEKIDLVLLCSKIPTKNLLRKVSELMVENFDPAYKDKIDVAVDYDDAAIVLRVQEFEFYARISLTCVLMRAYEGTVKDSENKPELPLDHLPLIPCLESLAELRRAKWYQARVTPNEMMGIVMTVLRDVRKRVHTWHPFSTYMLALFTQNVLDSFEFPMSPGDAFRRVFEAISSCVLLTRRATMVDPCEKEQVDVMEKLTRQEREDITSSAQHALRLIIFDQIDKILDMPRLPEKTVSSRKRVHDPTENTGMEVELKKEKRQSVIL</sequence>
<dbReference type="WBParaSite" id="JU765_v2.g20520.t1">
    <property type="protein sequence ID" value="JU765_v2.g20520.t1"/>
    <property type="gene ID" value="JU765_v2.g20520"/>
</dbReference>
<accession>A0AC34QZ99</accession>
<evidence type="ECO:0000313" key="2">
    <source>
        <dbReference type="WBParaSite" id="JU765_v2.g20520.t1"/>
    </source>
</evidence>
<proteinExistence type="predicted"/>
<evidence type="ECO:0000313" key="1">
    <source>
        <dbReference type="Proteomes" id="UP000887576"/>
    </source>
</evidence>
<dbReference type="Proteomes" id="UP000887576">
    <property type="component" value="Unplaced"/>
</dbReference>
<organism evidence="1 2">
    <name type="scientific">Panagrolaimus sp. JU765</name>
    <dbReference type="NCBI Taxonomy" id="591449"/>
    <lineage>
        <taxon>Eukaryota</taxon>
        <taxon>Metazoa</taxon>
        <taxon>Ecdysozoa</taxon>
        <taxon>Nematoda</taxon>
        <taxon>Chromadorea</taxon>
        <taxon>Rhabditida</taxon>
        <taxon>Tylenchina</taxon>
        <taxon>Panagrolaimomorpha</taxon>
        <taxon>Panagrolaimoidea</taxon>
        <taxon>Panagrolaimidae</taxon>
        <taxon>Panagrolaimus</taxon>
    </lineage>
</organism>
<name>A0AC34QZ99_9BILA</name>